<protein>
    <submittedName>
        <fullName evidence="2">Alpha/beta fold hydrolase</fullName>
    </submittedName>
</protein>
<keyword evidence="3" id="KW-1185">Reference proteome</keyword>
<dbReference type="RefSeq" id="WP_236999390.1">
    <property type="nucleotide sequence ID" value="NZ_JAKKOR010000012.1"/>
</dbReference>
<dbReference type="PANTHER" id="PTHR43194:SF2">
    <property type="entry name" value="PEROXISOMAL MEMBRANE PROTEIN LPX1"/>
    <property type="match status" value="1"/>
</dbReference>
<name>A0ABS9IWY4_9ACTN</name>
<dbReference type="Pfam" id="PF12697">
    <property type="entry name" value="Abhydrolase_6"/>
    <property type="match status" value="1"/>
</dbReference>
<dbReference type="Gene3D" id="3.40.50.1820">
    <property type="entry name" value="alpha/beta hydrolase"/>
    <property type="match status" value="1"/>
</dbReference>
<dbReference type="InterPro" id="IPR029058">
    <property type="entry name" value="AB_hydrolase_fold"/>
</dbReference>
<dbReference type="InterPro" id="IPR050228">
    <property type="entry name" value="Carboxylesterase_BioH"/>
</dbReference>
<sequence length="317" mass="34728">MPRTSYADQPEWRTIADFLPNKYRLTDETVPVEEWWEHDGHHIHLDTYRNPDAAVKVIAFHGVGTNGRQMSTILGRPLAERGFETIAIDMPTFGVTQVAPGAVVTYDDWVRIGSDLVDAERADDDRPIVLYGLSAGGMEAFHIASVNRQVAGVVGMTFLDQSSRAVRIGTAIEPATGFVGASVMKALAQTPARRVRVPMRAVSKMRALVNDRAAKKACYADRTSAGNLATVAFLDSYLNYEADIAPDEFDVCPILLTQPAADRWSPLSMSQPFVDRITRVPVETVMLENAGHYPLEQPGLDQLVDAVADFAGKVTGR</sequence>
<evidence type="ECO:0000313" key="2">
    <source>
        <dbReference type="EMBL" id="MCF8590078.1"/>
    </source>
</evidence>
<proteinExistence type="predicted"/>
<keyword evidence="2" id="KW-0378">Hydrolase</keyword>
<evidence type="ECO:0000259" key="1">
    <source>
        <dbReference type="Pfam" id="PF12697"/>
    </source>
</evidence>
<dbReference type="PANTHER" id="PTHR43194">
    <property type="entry name" value="HYDROLASE ALPHA/BETA FOLD FAMILY"/>
    <property type="match status" value="1"/>
</dbReference>
<feature type="domain" description="AB hydrolase-1" evidence="1">
    <location>
        <begin position="59"/>
        <end position="298"/>
    </location>
</feature>
<reference evidence="2 3" key="1">
    <citation type="submission" date="2022-01" db="EMBL/GenBank/DDBJ databases">
        <authorList>
            <person name="Huang Y."/>
        </authorList>
    </citation>
    <scope>NUCLEOTIDE SEQUENCE [LARGE SCALE GENOMIC DNA]</scope>
    <source>
        <strain evidence="2 3">HY366</strain>
    </source>
</reference>
<organism evidence="2 3">
    <name type="scientific">Gordonia liuliyuniae</name>
    <dbReference type="NCBI Taxonomy" id="2911517"/>
    <lineage>
        <taxon>Bacteria</taxon>
        <taxon>Bacillati</taxon>
        <taxon>Actinomycetota</taxon>
        <taxon>Actinomycetes</taxon>
        <taxon>Mycobacteriales</taxon>
        <taxon>Gordoniaceae</taxon>
        <taxon>Gordonia</taxon>
    </lineage>
</organism>
<dbReference type="Proteomes" id="UP001200110">
    <property type="component" value="Unassembled WGS sequence"/>
</dbReference>
<dbReference type="SUPFAM" id="SSF53474">
    <property type="entry name" value="alpha/beta-Hydrolases"/>
    <property type="match status" value="1"/>
</dbReference>
<accession>A0ABS9IWY4</accession>
<evidence type="ECO:0000313" key="3">
    <source>
        <dbReference type="Proteomes" id="UP001200110"/>
    </source>
</evidence>
<dbReference type="InterPro" id="IPR000073">
    <property type="entry name" value="AB_hydrolase_1"/>
</dbReference>
<gene>
    <name evidence="2" type="ORF">L5G33_16610</name>
</gene>
<dbReference type="GO" id="GO:0016787">
    <property type="term" value="F:hydrolase activity"/>
    <property type="evidence" value="ECO:0007669"/>
    <property type="project" value="UniProtKB-KW"/>
</dbReference>
<comment type="caution">
    <text evidence="2">The sequence shown here is derived from an EMBL/GenBank/DDBJ whole genome shotgun (WGS) entry which is preliminary data.</text>
</comment>
<dbReference type="EMBL" id="JAKKOR010000012">
    <property type="protein sequence ID" value="MCF8590078.1"/>
    <property type="molecule type" value="Genomic_DNA"/>
</dbReference>